<dbReference type="WBParaSite" id="SSLN_0000490401-mRNA-1">
    <property type="protein sequence ID" value="SSLN_0000490401-mRNA-1"/>
    <property type="gene ID" value="SSLN_0000490401"/>
</dbReference>
<evidence type="ECO:0000313" key="5">
    <source>
        <dbReference type="WBParaSite" id="SSLN_0000490401-mRNA-1"/>
    </source>
</evidence>
<dbReference type="PROSITE" id="PS50157">
    <property type="entry name" value="ZINC_FINGER_C2H2_2"/>
    <property type="match status" value="1"/>
</dbReference>
<proteinExistence type="predicted"/>
<keyword evidence="4" id="KW-1185">Reference proteome</keyword>
<dbReference type="Proteomes" id="UP000275846">
    <property type="component" value="Unassembled WGS sequence"/>
</dbReference>
<reference evidence="5" key="1">
    <citation type="submission" date="2016-06" db="UniProtKB">
        <authorList>
            <consortium name="WormBaseParasite"/>
        </authorList>
    </citation>
    <scope>IDENTIFICATION</scope>
</reference>
<sequence length="141" mass="15790">MRWSGHQVRMDDERLPKRRFYEDVAMGSHRRGLQPPTVISGTNFLTPTTIATTSQYSSPVTSNTTTATNTAAVTTTTSDGGSVLNCPFCDRRFLSRIGLVGYLRIHRMETAEPVRGAPKYSRRTHVQCPYCSRTFTHCMGL</sequence>
<feature type="domain" description="C2H2-type" evidence="2">
    <location>
        <begin position="84"/>
        <end position="111"/>
    </location>
</feature>
<evidence type="ECO:0000313" key="4">
    <source>
        <dbReference type="Proteomes" id="UP000275846"/>
    </source>
</evidence>
<name>A0A183SKK1_SCHSO</name>
<dbReference type="EMBL" id="UYSU01032986">
    <property type="protein sequence ID" value="VDL91134.1"/>
    <property type="molecule type" value="Genomic_DNA"/>
</dbReference>
<evidence type="ECO:0000313" key="3">
    <source>
        <dbReference type="EMBL" id="VDL91134.1"/>
    </source>
</evidence>
<keyword evidence="1" id="KW-0862">Zinc</keyword>
<dbReference type="InterPro" id="IPR013087">
    <property type="entry name" value="Znf_C2H2_type"/>
</dbReference>
<keyword evidence="1" id="KW-0479">Metal-binding</keyword>
<evidence type="ECO:0000256" key="1">
    <source>
        <dbReference type="PROSITE-ProRule" id="PRU00042"/>
    </source>
</evidence>
<keyword evidence="1" id="KW-0863">Zinc-finger</keyword>
<dbReference type="GO" id="GO:0008270">
    <property type="term" value="F:zinc ion binding"/>
    <property type="evidence" value="ECO:0007669"/>
    <property type="project" value="UniProtKB-KW"/>
</dbReference>
<evidence type="ECO:0000259" key="2">
    <source>
        <dbReference type="PROSITE" id="PS50157"/>
    </source>
</evidence>
<accession>A0A183SKK1</accession>
<reference evidence="3 4" key="2">
    <citation type="submission" date="2018-11" db="EMBL/GenBank/DDBJ databases">
        <authorList>
            <consortium name="Pathogen Informatics"/>
        </authorList>
    </citation>
    <scope>NUCLEOTIDE SEQUENCE [LARGE SCALE GENOMIC DNA]</scope>
    <source>
        <strain evidence="3 4">NST_G2</strain>
    </source>
</reference>
<dbReference type="AlphaFoldDB" id="A0A183SKK1"/>
<gene>
    <name evidence="3" type="ORF">SSLN_LOCUS4749</name>
</gene>
<organism evidence="5">
    <name type="scientific">Schistocephalus solidus</name>
    <name type="common">Tapeworm</name>
    <dbReference type="NCBI Taxonomy" id="70667"/>
    <lineage>
        <taxon>Eukaryota</taxon>
        <taxon>Metazoa</taxon>
        <taxon>Spiralia</taxon>
        <taxon>Lophotrochozoa</taxon>
        <taxon>Platyhelminthes</taxon>
        <taxon>Cestoda</taxon>
        <taxon>Eucestoda</taxon>
        <taxon>Diphyllobothriidea</taxon>
        <taxon>Diphyllobothriidae</taxon>
        <taxon>Schistocephalus</taxon>
    </lineage>
</organism>
<protein>
    <submittedName>
        <fullName evidence="5">C2H2-type domain-containing protein</fullName>
    </submittedName>
</protein>
<dbReference type="Gene3D" id="3.30.160.60">
    <property type="entry name" value="Classic Zinc Finger"/>
    <property type="match status" value="1"/>
</dbReference>